<evidence type="ECO:0008006" key="3">
    <source>
        <dbReference type="Google" id="ProtNLM"/>
    </source>
</evidence>
<name>A0ABV6QDV6_9ACTN</name>
<evidence type="ECO:0000313" key="2">
    <source>
        <dbReference type="Proteomes" id="UP001589890"/>
    </source>
</evidence>
<gene>
    <name evidence="1" type="ORF">ACFFGN_02030</name>
</gene>
<organism evidence="1 2">
    <name type="scientific">Kribbella deserti</name>
    <dbReference type="NCBI Taxonomy" id="1926257"/>
    <lineage>
        <taxon>Bacteria</taxon>
        <taxon>Bacillati</taxon>
        <taxon>Actinomycetota</taxon>
        <taxon>Actinomycetes</taxon>
        <taxon>Propionibacteriales</taxon>
        <taxon>Kribbellaceae</taxon>
        <taxon>Kribbella</taxon>
    </lineage>
</organism>
<dbReference type="RefSeq" id="WP_380043496.1">
    <property type="nucleotide sequence ID" value="NZ_JBHLTC010000001.1"/>
</dbReference>
<protein>
    <recommendedName>
        <fullName evidence="3">YtxH domain-containing protein</fullName>
    </recommendedName>
</protein>
<sequence>MEQQDGEGSGSSERRRRIVHQAADLVGATAGAVIGGLTGDPVGAGLGAAGGSLATSAVTATFDELMQRKLSRREQARLSTATKAIVAVIEANLRSGRRVREDWFATDQTPSAATEIAEGALYAVSREHQERKVPLMGQLVGNLIFTPEVDTAYANYLVKQFDELTYRQLCLLALFNLDIKATGKYPLRQQPADGTAGHEPVIGVLQEVLDLYRRTMIQQVRPSGGNDILLTVHSINPDKIRVVSGPGGWLTALIGLPGAIPASDVSAVAHLLR</sequence>
<accession>A0ABV6QDV6</accession>
<keyword evidence="2" id="KW-1185">Reference proteome</keyword>
<proteinExistence type="predicted"/>
<evidence type="ECO:0000313" key="1">
    <source>
        <dbReference type="EMBL" id="MFC0622819.1"/>
    </source>
</evidence>
<reference evidence="1 2" key="1">
    <citation type="submission" date="2024-09" db="EMBL/GenBank/DDBJ databases">
        <authorList>
            <person name="Sun Q."/>
            <person name="Mori K."/>
        </authorList>
    </citation>
    <scope>NUCLEOTIDE SEQUENCE [LARGE SCALE GENOMIC DNA]</scope>
    <source>
        <strain evidence="1 2">CGMCC 1.15906</strain>
    </source>
</reference>
<dbReference type="EMBL" id="JBHLTC010000001">
    <property type="protein sequence ID" value="MFC0622819.1"/>
    <property type="molecule type" value="Genomic_DNA"/>
</dbReference>
<dbReference type="Proteomes" id="UP001589890">
    <property type="component" value="Unassembled WGS sequence"/>
</dbReference>
<comment type="caution">
    <text evidence="1">The sequence shown here is derived from an EMBL/GenBank/DDBJ whole genome shotgun (WGS) entry which is preliminary data.</text>
</comment>